<evidence type="ECO:0008006" key="4">
    <source>
        <dbReference type="Google" id="ProtNLM"/>
    </source>
</evidence>
<feature type="region of interest" description="Disordered" evidence="1">
    <location>
        <begin position="28"/>
        <end position="134"/>
    </location>
</feature>
<organism evidence="2 3">
    <name type="scientific">Nannocystis pusilla</name>
    <dbReference type="NCBI Taxonomy" id="889268"/>
    <lineage>
        <taxon>Bacteria</taxon>
        <taxon>Pseudomonadati</taxon>
        <taxon>Myxococcota</taxon>
        <taxon>Polyangia</taxon>
        <taxon>Nannocystales</taxon>
        <taxon>Nannocystaceae</taxon>
        <taxon>Nannocystis</taxon>
    </lineage>
</organism>
<dbReference type="RefSeq" id="WP_267766698.1">
    <property type="nucleotide sequence ID" value="NZ_JAPNKE010000002.1"/>
</dbReference>
<feature type="compositionally biased region" description="Low complexity" evidence="1">
    <location>
        <begin position="30"/>
        <end position="127"/>
    </location>
</feature>
<evidence type="ECO:0000313" key="2">
    <source>
        <dbReference type="EMBL" id="MCY1005075.1"/>
    </source>
</evidence>
<sequence>MRSSPRLRWRSTAVTLATLAAIHGCGDAGGSTTSDGSATQGTSPTGTAGTMTGTGTGTATETSGDVPTGTGTQGETQGTTTTAPTTTTPTGTTTATTTEGVTLTDTDGTATTATTTTTGGMKLDMGGPPVCPPDDQPVTFDYIWIANTTQGTVSKINTMTGVEEGRYYTNPVPGSGEPSRTSVNQFGDVAVSNRNPGSVTKVMALPEKCVDKNANGVIDTSTGPGDIRPWGQDECVLWHTTLPLADGYYGGARPTAWEGVAQDPVTCETPVPRLWVGYKDVNGVAHFARLEGDTGAILDDVQRPGWTTNTFGPYGGAVNSAGDLFVIGYDNEVSIRIDATTLEIEELGLSPGQYKYGMGVDQNGNMWVGSFSGTDHMYFYDPVAKQWQGMGNGGNNGGGALGIAVDDENRVWGAANGPCRLIELDGDTKTWTNQNITLPDCGSPWGVSIDNEGYVWVVDKANKAYKVDPDTYEIKLVVTGLVNPYTYSDMTGQGLKLVLPQ</sequence>
<dbReference type="Gene3D" id="2.120.10.30">
    <property type="entry name" value="TolB, C-terminal domain"/>
    <property type="match status" value="1"/>
</dbReference>
<name>A0A9X3EJY8_9BACT</name>
<keyword evidence="3" id="KW-1185">Reference proteome</keyword>
<evidence type="ECO:0000313" key="3">
    <source>
        <dbReference type="Proteomes" id="UP001150924"/>
    </source>
</evidence>
<reference evidence="2" key="1">
    <citation type="submission" date="2022-11" db="EMBL/GenBank/DDBJ databases">
        <title>Minimal conservation of predation-associated metabolite biosynthetic gene clusters underscores biosynthetic potential of Myxococcota including descriptions for ten novel species: Archangium lansinium sp. nov., Myxococcus landrumus sp. nov., Nannocystis bai.</title>
        <authorList>
            <person name="Ahearne A."/>
            <person name="Stevens C."/>
            <person name="Phillips K."/>
        </authorList>
    </citation>
    <scope>NUCLEOTIDE SEQUENCE</scope>
    <source>
        <strain evidence="2">Na p29</strain>
    </source>
</reference>
<dbReference type="SUPFAM" id="SSF101898">
    <property type="entry name" value="NHL repeat"/>
    <property type="match status" value="1"/>
</dbReference>
<dbReference type="Proteomes" id="UP001150924">
    <property type="component" value="Unassembled WGS sequence"/>
</dbReference>
<dbReference type="AlphaFoldDB" id="A0A9X3EJY8"/>
<protein>
    <recommendedName>
        <fullName evidence="4">Streptogramin lyase</fullName>
    </recommendedName>
</protein>
<proteinExistence type="predicted"/>
<evidence type="ECO:0000256" key="1">
    <source>
        <dbReference type="SAM" id="MobiDB-lite"/>
    </source>
</evidence>
<comment type="caution">
    <text evidence="2">The sequence shown here is derived from an EMBL/GenBank/DDBJ whole genome shotgun (WGS) entry which is preliminary data.</text>
</comment>
<dbReference type="EMBL" id="JAPNKE010000002">
    <property type="protein sequence ID" value="MCY1005075.1"/>
    <property type="molecule type" value="Genomic_DNA"/>
</dbReference>
<dbReference type="InterPro" id="IPR011042">
    <property type="entry name" value="6-blade_b-propeller_TolB-like"/>
</dbReference>
<gene>
    <name evidence="2" type="ORF">OV079_05715</name>
</gene>
<accession>A0A9X3EJY8</accession>